<keyword evidence="2" id="KW-1185">Reference proteome</keyword>
<accession>A0A7I8KTN8</accession>
<gene>
    <name evidence="1" type="ORF">SI8410_08011530</name>
</gene>
<dbReference type="AlphaFoldDB" id="A0A7I8KTN8"/>
<name>A0A7I8KTN8_SPIIN</name>
<organism evidence="1 2">
    <name type="scientific">Spirodela intermedia</name>
    <name type="common">Intermediate duckweed</name>
    <dbReference type="NCBI Taxonomy" id="51605"/>
    <lineage>
        <taxon>Eukaryota</taxon>
        <taxon>Viridiplantae</taxon>
        <taxon>Streptophyta</taxon>
        <taxon>Embryophyta</taxon>
        <taxon>Tracheophyta</taxon>
        <taxon>Spermatophyta</taxon>
        <taxon>Magnoliopsida</taxon>
        <taxon>Liliopsida</taxon>
        <taxon>Araceae</taxon>
        <taxon>Lemnoideae</taxon>
        <taxon>Spirodela</taxon>
    </lineage>
</organism>
<sequence length="36" mass="3895">MAYARFAGGIFVFHHAGEDAGLRRGVAVAKRFELSS</sequence>
<evidence type="ECO:0000313" key="2">
    <source>
        <dbReference type="Proteomes" id="UP000663760"/>
    </source>
</evidence>
<protein>
    <submittedName>
        <fullName evidence="1">Uncharacterized protein</fullName>
    </submittedName>
</protein>
<dbReference type="Proteomes" id="UP000663760">
    <property type="component" value="Chromosome 8"/>
</dbReference>
<proteinExistence type="predicted"/>
<reference evidence="1" key="1">
    <citation type="submission" date="2020-02" db="EMBL/GenBank/DDBJ databases">
        <authorList>
            <person name="Scholz U."/>
            <person name="Mascher M."/>
            <person name="Fiebig A."/>
        </authorList>
    </citation>
    <scope>NUCLEOTIDE SEQUENCE</scope>
</reference>
<evidence type="ECO:0000313" key="1">
    <source>
        <dbReference type="EMBL" id="CAA7400852.1"/>
    </source>
</evidence>
<dbReference type="EMBL" id="LR746271">
    <property type="protein sequence ID" value="CAA7400852.1"/>
    <property type="molecule type" value="Genomic_DNA"/>
</dbReference>